<keyword evidence="6 14" id="KW-0812">Transmembrane</keyword>
<dbReference type="InterPro" id="IPR050351">
    <property type="entry name" value="BphY/WalK/GraS-like"/>
</dbReference>
<dbReference type="InterPro" id="IPR004358">
    <property type="entry name" value="Sig_transdc_His_kin-like_C"/>
</dbReference>
<accession>A0A6N7V0W7</accession>
<dbReference type="InterPro" id="IPR003594">
    <property type="entry name" value="HATPase_dom"/>
</dbReference>
<name>A0A6N7V0W7_9FIRM</name>
<feature type="transmembrane region" description="Helical" evidence="14">
    <location>
        <begin position="75"/>
        <end position="93"/>
    </location>
</feature>
<dbReference type="SUPFAM" id="SSF55874">
    <property type="entry name" value="ATPase domain of HSP90 chaperone/DNA topoisomerase II/histidine kinase"/>
    <property type="match status" value="1"/>
</dbReference>
<proteinExistence type="predicted"/>
<dbReference type="GO" id="GO:0004721">
    <property type="term" value="F:phosphoprotein phosphatase activity"/>
    <property type="evidence" value="ECO:0007669"/>
    <property type="project" value="TreeGrafter"/>
</dbReference>
<keyword evidence="8 16" id="KW-0418">Kinase</keyword>
<dbReference type="SMART" id="SM00388">
    <property type="entry name" value="HisKA"/>
    <property type="match status" value="1"/>
</dbReference>
<dbReference type="EMBL" id="VULY01000018">
    <property type="protein sequence ID" value="MSR93780.1"/>
    <property type="molecule type" value="Genomic_DNA"/>
</dbReference>
<dbReference type="SUPFAM" id="SSF47384">
    <property type="entry name" value="Homodimeric domain of signal transducing histidine kinase"/>
    <property type="match status" value="1"/>
</dbReference>
<evidence type="ECO:0000256" key="2">
    <source>
        <dbReference type="ARBA" id="ARBA00004370"/>
    </source>
</evidence>
<evidence type="ECO:0000256" key="5">
    <source>
        <dbReference type="ARBA" id="ARBA00022679"/>
    </source>
</evidence>
<dbReference type="GO" id="GO:0005886">
    <property type="term" value="C:plasma membrane"/>
    <property type="evidence" value="ECO:0007669"/>
    <property type="project" value="TreeGrafter"/>
</dbReference>
<keyword evidence="10 14" id="KW-1133">Transmembrane helix</keyword>
<dbReference type="InterPro" id="IPR005467">
    <property type="entry name" value="His_kinase_dom"/>
</dbReference>
<gene>
    <name evidence="16" type="ORF">FYJ34_05760</name>
</gene>
<keyword evidence="12 14" id="KW-0472">Membrane</keyword>
<dbReference type="Gene3D" id="3.30.565.10">
    <property type="entry name" value="Histidine kinase-like ATPase, C-terminal domain"/>
    <property type="match status" value="1"/>
</dbReference>
<keyword evidence="11" id="KW-0902">Two-component regulatory system</keyword>
<evidence type="ECO:0000256" key="8">
    <source>
        <dbReference type="ARBA" id="ARBA00022777"/>
    </source>
</evidence>
<reference evidence="16 17" key="1">
    <citation type="submission" date="2019-08" db="EMBL/GenBank/DDBJ databases">
        <title>In-depth cultivation of the pig gut microbiome towards novel bacterial diversity and tailored functional studies.</title>
        <authorList>
            <person name="Wylensek D."/>
            <person name="Hitch T.C.A."/>
            <person name="Clavel T."/>
        </authorList>
    </citation>
    <scope>NUCLEOTIDE SEQUENCE [LARGE SCALE GENOMIC DNA]</scope>
    <source>
        <strain evidence="16 17">68-1-5</strain>
    </source>
</reference>
<dbReference type="CDD" id="cd00082">
    <property type="entry name" value="HisKA"/>
    <property type="match status" value="1"/>
</dbReference>
<keyword evidence="17" id="KW-1185">Reference proteome</keyword>
<comment type="catalytic activity">
    <reaction evidence="1">
        <text>ATP + protein L-histidine = ADP + protein N-phospho-L-histidine.</text>
        <dbReference type="EC" id="2.7.13.3"/>
    </reaction>
</comment>
<evidence type="ECO:0000313" key="17">
    <source>
        <dbReference type="Proteomes" id="UP000434409"/>
    </source>
</evidence>
<dbReference type="AlphaFoldDB" id="A0A6N7V0W7"/>
<keyword evidence="5" id="KW-0808">Transferase</keyword>
<evidence type="ECO:0000256" key="9">
    <source>
        <dbReference type="ARBA" id="ARBA00022840"/>
    </source>
</evidence>
<feature type="region of interest" description="Disordered" evidence="13">
    <location>
        <begin position="377"/>
        <end position="425"/>
    </location>
</feature>
<dbReference type="PROSITE" id="PS50109">
    <property type="entry name" value="HIS_KIN"/>
    <property type="match status" value="1"/>
</dbReference>
<dbReference type="Pfam" id="PF02518">
    <property type="entry name" value="HATPase_c"/>
    <property type="match status" value="1"/>
</dbReference>
<evidence type="ECO:0000313" key="16">
    <source>
        <dbReference type="EMBL" id="MSR93780.1"/>
    </source>
</evidence>
<organism evidence="16 17">
    <name type="scientific">Suipraeoptans intestinalis</name>
    <dbReference type="NCBI Taxonomy" id="2606628"/>
    <lineage>
        <taxon>Bacteria</taxon>
        <taxon>Bacillati</taxon>
        <taxon>Bacillota</taxon>
        <taxon>Clostridia</taxon>
        <taxon>Lachnospirales</taxon>
        <taxon>Lachnospiraceae</taxon>
        <taxon>Suipraeoptans</taxon>
    </lineage>
</organism>
<dbReference type="Pfam" id="PF00512">
    <property type="entry name" value="HisKA"/>
    <property type="match status" value="1"/>
</dbReference>
<keyword evidence="9" id="KW-0067">ATP-binding</keyword>
<dbReference type="InterPro" id="IPR036097">
    <property type="entry name" value="HisK_dim/P_sf"/>
</dbReference>
<evidence type="ECO:0000259" key="15">
    <source>
        <dbReference type="PROSITE" id="PS50109"/>
    </source>
</evidence>
<dbReference type="Proteomes" id="UP000434409">
    <property type="component" value="Unassembled WGS sequence"/>
</dbReference>
<sequence>MKSNYQKLKISILIQTLLVTGMTLVVGGFLLHYVIDGVYNDRFANGFVRVLQAFRVEEEEAIRLYWEIVGNNKPLFLVIGFLLLFAVFFYVSLSKMIQYLDQIGDGIENIASESSSSIQLITELKPIEIRMNEIKARLRRQKMEAMQEEKKKNDLVLFLAHDLKTPLTSIVAYLTMLDEHKEGGLSEEERAKYTKIALEKSLRLGDLINGFFDITRYNMQEIALEKVEIDLSFMLEQLADELYGVLQEKRLTCEVLVEENLVIHGDPDKLARVFDNLLRNAIAYCYEETPIRIQAKETKEGVEIRVINRGEKIPGDMIQVIFEKFYRVDGSRSSGTGGAGLGLAIAKEIVELHGGRILAKSDEEYTTFLVTLPAEKEAEKGEEEADEVHTHRRRAFGRKARGGKGVQRQKTGGAVEESGTDHSDL</sequence>
<dbReference type="InterPro" id="IPR003661">
    <property type="entry name" value="HisK_dim/P_dom"/>
</dbReference>
<evidence type="ECO:0000256" key="7">
    <source>
        <dbReference type="ARBA" id="ARBA00022741"/>
    </source>
</evidence>
<evidence type="ECO:0000256" key="10">
    <source>
        <dbReference type="ARBA" id="ARBA00022989"/>
    </source>
</evidence>
<dbReference type="EC" id="2.7.13.3" evidence="3"/>
<dbReference type="GO" id="GO:0000155">
    <property type="term" value="F:phosphorelay sensor kinase activity"/>
    <property type="evidence" value="ECO:0007669"/>
    <property type="project" value="InterPro"/>
</dbReference>
<dbReference type="PANTHER" id="PTHR45453:SF1">
    <property type="entry name" value="PHOSPHATE REGULON SENSOR PROTEIN PHOR"/>
    <property type="match status" value="1"/>
</dbReference>
<dbReference type="InterPro" id="IPR036890">
    <property type="entry name" value="HATPase_C_sf"/>
</dbReference>
<evidence type="ECO:0000256" key="4">
    <source>
        <dbReference type="ARBA" id="ARBA00022553"/>
    </source>
</evidence>
<evidence type="ECO:0000256" key="13">
    <source>
        <dbReference type="SAM" id="MobiDB-lite"/>
    </source>
</evidence>
<comment type="caution">
    <text evidence="16">The sequence shown here is derived from an EMBL/GenBank/DDBJ whole genome shotgun (WGS) entry which is preliminary data.</text>
</comment>
<evidence type="ECO:0000256" key="11">
    <source>
        <dbReference type="ARBA" id="ARBA00023012"/>
    </source>
</evidence>
<evidence type="ECO:0000256" key="3">
    <source>
        <dbReference type="ARBA" id="ARBA00012438"/>
    </source>
</evidence>
<evidence type="ECO:0000256" key="1">
    <source>
        <dbReference type="ARBA" id="ARBA00000085"/>
    </source>
</evidence>
<dbReference type="Gene3D" id="1.10.287.130">
    <property type="match status" value="1"/>
</dbReference>
<keyword evidence="4" id="KW-0597">Phosphoprotein</keyword>
<feature type="transmembrane region" description="Helical" evidence="14">
    <location>
        <begin position="12"/>
        <end position="35"/>
    </location>
</feature>
<dbReference type="PRINTS" id="PR00344">
    <property type="entry name" value="BCTRLSENSOR"/>
</dbReference>
<dbReference type="FunFam" id="3.30.565.10:FF:000013">
    <property type="entry name" value="Two-component sensor histidine kinase"/>
    <property type="match status" value="1"/>
</dbReference>
<evidence type="ECO:0000256" key="6">
    <source>
        <dbReference type="ARBA" id="ARBA00022692"/>
    </source>
</evidence>
<feature type="domain" description="Histidine kinase" evidence="15">
    <location>
        <begin position="158"/>
        <end position="376"/>
    </location>
</feature>
<evidence type="ECO:0000256" key="14">
    <source>
        <dbReference type="SAM" id="Phobius"/>
    </source>
</evidence>
<dbReference type="GO" id="GO:0005524">
    <property type="term" value="F:ATP binding"/>
    <property type="evidence" value="ECO:0007669"/>
    <property type="project" value="UniProtKB-KW"/>
</dbReference>
<dbReference type="GO" id="GO:0016036">
    <property type="term" value="P:cellular response to phosphate starvation"/>
    <property type="evidence" value="ECO:0007669"/>
    <property type="project" value="TreeGrafter"/>
</dbReference>
<keyword evidence="7" id="KW-0547">Nucleotide-binding</keyword>
<protein>
    <recommendedName>
        <fullName evidence="3">histidine kinase</fullName>
        <ecNumber evidence="3">2.7.13.3</ecNumber>
    </recommendedName>
</protein>
<feature type="compositionally biased region" description="Basic residues" evidence="13">
    <location>
        <begin position="390"/>
        <end position="402"/>
    </location>
</feature>
<comment type="subcellular location">
    <subcellularLocation>
        <location evidence="2">Membrane</location>
    </subcellularLocation>
</comment>
<evidence type="ECO:0000256" key="12">
    <source>
        <dbReference type="ARBA" id="ARBA00023136"/>
    </source>
</evidence>
<dbReference type="PANTHER" id="PTHR45453">
    <property type="entry name" value="PHOSPHATE REGULON SENSOR PROTEIN PHOR"/>
    <property type="match status" value="1"/>
</dbReference>
<dbReference type="SMART" id="SM00387">
    <property type="entry name" value="HATPase_c"/>
    <property type="match status" value="1"/>
</dbReference>
<dbReference type="RefSeq" id="WP_154476970.1">
    <property type="nucleotide sequence ID" value="NZ_VULY01000018.1"/>
</dbReference>